<organism evidence="2 3">
    <name type="scientific">Setaria viridis</name>
    <name type="common">Green bristlegrass</name>
    <name type="synonym">Setaria italica subsp. viridis</name>
    <dbReference type="NCBI Taxonomy" id="4556"/>
    <lineage>
        <taxon>Eukaryota</taxon>
        <taxon>Viridiplantae</taxon>
        <taxon>Streptophyta</taxon>
        <taxon>Embryophyta</taxon>
        <taxon>Tracheophyta</taxon>
        <taxon>Spermatophyta</taxon>
        <taxon>Magnoliopsida</taxon>
        <taxon>Liliopsida</taxon>
        <taxon>Poales</taxon>
        <taxon>Poaceae</taxon>
        <taxon>PACMAD clade</taxon>
        <taxon>Panicoideae</taxon>
        <taxon>Panicodae</taxon>
        <taxon>Paniceae</taxon>
        <taxon>Cenchrinae</taxon>
        <taxon>Setaria</taxon>
    </lineage>
</organism>
<proteinExistence type="predicted"/>
<evidence type="ECO:0000256" key="1">
    <source>
        <dbReference type="SAM" id="SignalP"/>
    </source>
</evidence>
<name>A0A4U6T2K3_SETVI</name>
<evidence type="ECO:0000313" key="3">
    <source>
        <dbReference type="Proteomes" id="UP000298652"/>
    </source>
</evidence>
<keyword evidence="1" id="KW-0732">Signal</keyword>
<gene>
    <name evidence="2" type="ORF">SEVIR_9G066140v2</name>
</gene>
<keyword evidence="3" id="KW-1185">Reference proteome</keyword>
<accession>A0A4U6T2K3</accession>
<dbReference type="AlphaFoldDB" id="A0A4U6T2K3"/>
<feature type="chain" id="PRO_5020268581" evidence="1">
    <location>
        <begin position="20"/>
        <end position="35"/>
    </location>
</feature>
<evidence type="ECO:0000313" key="2">
    <source>
        <dbReference type="EMBL" id="TKV91006.1"/>
    </source>
</evidence>
<dbReference type="Gramene" id="TKV91006">
    <property type="protein sequence ID" value="TKV91006"/>
    <property type="gene ID" value="SEVIR_9G066140v2"/>
</dbReference>
<dbReference type="EMBL" id="CM016560">
    <property type="protein sequence ID" value="TKV91006.1"/>
    <property type="molecule type" value="Genomic_DNA"/>
</dbReference>
<reference evidence="2" key="1">
    <citation type="submission" date="2019-03" db="EMBL/GenBank/DDBJ databases">
        <title>WGS assembly of Setaria viridis.</title>
        <authorList>
            <person name="Huang P."/>
            <person name="Jenkins J."/>
            <person name="Grimwood J."/>
            <person name="Barry K."/>
            <person name="Healey A."/>
            <person name="Mamidi S."/>
            <person name="Sreedasyam A."/>
            <person name="Shu S."/>
            <person name="Feldman M."/>
            <person name="Wu J."/>
            <person name="Yu Y."/>
            <person name="Chen C."/>
            <person name="Johnson J."/>
            <person name="Rokhsar D."/>
            <person name="Baxter I."/>
            <person name="Schmutz J."/>
            <person name="Brutnell T."/>
            <person name="Kellogg E."/>
        </authorList>
    </citation>
    <scope>NUCLEOTIDE SEQUENCE [LARGE SCALE GENOMIC DNA]</scope>
</reference>
<dbReference type="Proteomes" id="UP000298652">
    <property type="component" value="Chromosome 9"/>
</dbReference>
<protein>
    <submittedName>
        <fullName evidence="2">Uncharacterized protein</fullName>
    </submittedName>
</protein>
<sequence length="35" mass="4055">MPFLALTLSLLWQAPLCLWRHASRAQERISMCSHS</sequence>
<feature type="signal peptide" evidence="1">
    <location>
        <begin position="1"/>
        <end position="19"/>
    </location>
</feature>